<dbReference type="EMBL" id="CP163429">
    <property type="protein sequence ID" value="XDP97939.1"/>
    <property type="molecule type" value="Genomic_DNA"/>
</dbReference>
<dbReference type="Gene3D" id="3.20.20.140">
    <property type="entry name" value="Metal-dependent hydrolases"/>
    <property type="match status" value="1"/>
</dbReference>
<organism evidence="3">
    <name type="scientific">Streptomyces sp. R02</name>
    <dbReference type="NCBI Taxonomy" id="3238623"/>
    <lineage>
        <taxon>Bacteria</taxon>
        <taxon>Bacillati</taxon>
        <taxon>Actinomycetota</taxon>
        <taxon>Actinomycetes</taxon>
        <taxon>Kitasatosporales</taxon>
        <taxon>Streptomycetaceae</taxon>
        <taxon>Streptomyces</taxon>
    </lineage>
</organism>
<gene>
    <name evidence="3" type="ORF">AB5J57_32405</name>
</gene>
<dbReference type="SUPFAM" id="SSF51556">
    <property type="entry name" value="Metallo-dependent hydrolases"/>
    <property type="match status" value="1"/>
</dbReference>
<dbReference type="AlphaFoldDB" id="A0AB39LVE5"/>
<evidence type="ECO:0000313" key="3">
    <source>
        <dbReference type="EMBL" id="XDP97939.1"/>
    </source>
</evidence>
<dbReference type="GO" id="GO:0016787">
    <property type="term" value="F:hydrolase activity"/>
    <property type="evidence" value="ECO:0007669"/>
    <property type="project" value="UniProtKB-KW"/>
</dbReference>
<sequence>MPELVNAHAHSAMTPLRGAGGGGGLAADVLAQRVIWPAEARMRPADAYAGMLLGCIEMLQHGITTSAEMYMHADSVAQAALAAGSRMLLAPAYFDVPGAPWRSAMREIDDWIDADGLRFGPGDRIELGLATRGGTCRLDAGRTSRRPRIRRLRLDLRSETAWLSALRVCGLSPKTVQCSEPSHEVGRHLFCRKRYPARTASVTWPLPADRLAKACADDSVRGRRHSRLGERGEDLATTRAANRELVSQLSSTSGYAGEAKSGSHRVVGEVWPRLKILSRW</sequence>
<accession>A0AB39LVE5</accession>
<name>A0AB39LVE5_9ACTN</name>
<dbReference type="InterPro" id="IPR032466">
    <property type="entry name" value="Metal_Hydrolase"/>
</dbReference>
<protein>
    <submittedName>
        <fullName evidence="3">Amidohydrolase family protein</fullName>
    </submittedName>
</protein>
<dbReference type="PANTHER" id="PTHR43794:SF11">
    <property type="entry name" value="AMIDOHYDROLASE-RELATED DOMAIN-CONTAINING PROTEIN"/>
    <property type="match status" value="1"/>
</dbReference>
<reference evidence="3" key="1">
    <citation type="submission" date="2024-07" db="EMBL/GenBank/DDBJ databases">
        <authorList>
            <person name="Yu S.T."/>
        </authorList>
    </citation>
    <scope>NUCLEOTIDE SEQUENCE</scope>
    <source>
        <strain evidence="3">R02</strain>
    </source>
</reference>
<dbReference type="Pfam" id="PF01979">
    <property type="entry name" value="Amidohydro_1"/>
    <property type="match status" value="1"/>
</dbReference>
<dbReference type="PANTHER" id="PTHR43794">
    <property type="entry name" value="AMINOHYDROLASE SSNA-RELATED"/>
    <property type="match status" value="1"/>
</dbReference>
<proteinExistence type="predicted"/>
<evidence type="ECO:0000256" key="1">
    <source>
        <dbReference type="ARBA" id="ARBA00022801"/>
    </source>
</evidence>
<dbReference type="RefSeq" id="WP_369161303.1">
    <property type="nucleotide sequence ID" value="NZ_CP163429.1"/>
</dbReference>
<keyword evidence="1" id="KW-0378">Hydrolase</keyword>
<evidence type="ECO:0000259" key="2">
    <source>
        <dbReference type="Pfam" id="PF01979"/>
    </source>
</evidence>
<dbReference type="InterPro" id="IPR050287">
    <property type="entry name" value="MTA/SAH_deaminase"/>
</dbReference>
<dbReference type="InterPro" id="IPR006680">
    <property type="entry name" value="Amidohydro-rel"/>
</dbReference>
<feature type="domain" description="Amidohydrolase-related" evidence="2">
    <location>
        <begin position="1"/>
        <end position="96"/>
    </location>
</feature>